<dbReference type="Pfam" id="PF18480">
    <property type="entry name" value="DUF5615"/>
    <property type="match status" value="1"/>
</dbReference>
<feature type="domain" description="DUF5615" evidence="2">
    <location>
        <begin position="4"/>
        <end position="108"/>
    </location>
</feature>
<dbReference type="InterPro" id="IPR041049">
    <property type="entry name" value="DUF5615"/>
</dbReference>
<dbReference type="AlphaFoldDB" id="A0A150TQN5"/>
<feature type="compositionally biased region" description="Low complexity" evidence="1">
    <location>
        <begin position="106"/>
        <end position="116"/>
    </location>
</feature>
<evidence type="ECO:0000313" key="3">
    <source>
        <dbReference type="EMBL" id="KYG06926.1"/>
    </source>
</evidence>
<evidence type="ECO:0000256" key="1">
    <source>
        <dbReference type="SAM" id="MobiDB-lite"/>
    </source>
</evidence>
<dbReference type="EMBL" id="JEME01001525">
    <property type="protein sequence ID" value="KYG06926.1"/>
    <property type="molecule type" value="Genomic_DNA"/>
</dbReference>
<proteinExistence type="predicted"/>
<evidence type="ECO:0000313" key="4">
    <source>
        <dbReference type="Proteomes" id="UP000075502"/>
    </source>
</evidence>
<comment type="caution">
    <text evidence="3">The sequence shown here is derived from an EMBL/GenBank/DDBJ whole genome shotgun (WGS) entry which is preliminary data.</text>
</comment>
<organism evidence="3 4">
    <name type="scientific">Sorangium cellulosum</name>
    <name type="common">Polyangium cellulosum</name>
    <dbReference type="NCBI Taxonomy" id="56"/>
    <lineage>
        <taxon>Bacteria</taxon>
        <taxon>Pseudomonadati</taxon>
        <taxon>Myxococcota</taxon>
        <taxon>Polyangia</taxon>
        <taxon>Polyangiales</taxon>
        <taxon>Polyangiaceae</taxon>
        <taxon>Sorangium</taxon>
    </lineage>
</organism>
<dbReference type="Proteomes" id="UP000075502">
    <property type="component" value="Unassembled WGS sequence"/>
</dbReference>
<gene>
    <name evidence="3" type="ORF">BE21_32035</name>
</gene>
<sequence length="127" mass="13528">MALLYTNENFPQPAVLELRRLGHDVLTTHGAGNSNASISDLEVVQFAHAQNRVVVTLNRRDFIKIHRSGVPHSGIVVCTVDADYIALAARVDGALADRDLSGELVRVSRGSSRPSSAPNAVGVVSSD</sequence>
<reference evidence="3 4" key="1">
    <citation type="submission" date="2014-02" db="EMBL/GenBank/DDBJ databases">
        <title>The small core and large imbalanced accessory genome model reveals a collaborative survival strategy of Sorangium cellulosum strains in nature.</title>
        <authorList>
            <person name="Han K."/>
            <person name="Peng R."/>
            <person name="Blom J."/>
            <person name="Li Y.-Z."/>
        </authorList>
    </citation>
    <scope>NUCLEOTIDE SEQUENCE [LARGE SCALE GENOMIC DNA]</scope>
    <source>
        <strain evidence="3 4">So0007-03</strain>
    </source>
</reference>
<evidence type="ECO:0000259" key="2">
    <source>
        <dbReference type="Pfam" id="PF18480"/>
    </source>
</evidence>
<feature type="region of interest" description="Disordered" evidence="1">
    <location>
        <begin position="106"/>
        <end position="127"/>
    </location>
</feature>
<protein>
    <recommendedName>
        <fullName evidence="2">DUF5615 domain-containing protein</fullName>
    </recommendedName>
</protein>
<accession>A0A150TQN5</accession>
<name>A0A150TQN5_SORCE</name>